<proteinExistence type="predicted"/>
<dbReference type="EMBL" id="FXTI01000003">
    <property type="protein sequence ID" value="SMO56665.1"/>
    <property type="molecule type" value="Genomic_DNA"/>
</dbReference>
<evidence type="ECO:0000313" key="1">
    <source>
        <dbReference type="EMBL" id="SMO56665.1"/>
    </source>
</evidence>
<organism evidence="1 2">
    <name type="scientific">Melghirimyces algeriensis</name>
    <dbReference type="NCBI Taxonomy" id="910412"/>
    <lineage>
        <taxon>Bacteria</taxon>
        <taxon>Bacillati</taxon>
        <taxon>Bacillota</taxon>
        <taxon>Bacilli</taxon>
        <taxon>Bacillales</taxon>
        <taxon>Thermoactinomycetaceae</taxon>
        <taxon>Melghirimyces</taxon>
    </lineage>
</organism>
<gene>
    <name evidence="1" type="ORF">SAMN06264849_103238</name>
</gene>
<sequence length="186" mass="21313">MSGSEYMDMIIFTDFHHDHFKALFFRDLLKKLFQIGFDFRIQYFSAVFDGPNDMIIDVIDTGSRMLDVLFSHTCSIVKIMEIGYISSEFSLTYGLIGLSDEGGNPPLVRRPKEVPVVRPKEVPVVRPKEVPVVRPKEVPVVRPKEVHHRHSLRSSVVRSLSSTPLKWEGFPFAFPKTDVLLCKYAN</sequence>
<dbReference type="Proteomes" id="UP000315636">
    <property type="component" value="Unassembled WGS sequence"/>
</dbReference>
<dbReference type="AlphaFoldDB" id="A0A521CBC9"/>
<name>A0A521CBC9_9BACL</name>
<evidence type="ECO:0000313" key="2">
    <source>
        <dbReference type="Proteomes" id="UP000315636"/>
    </source>
</evidence>
<accession>A0A521CBC9</accession>
<reference evidence="1 2" key="1">
    <citation type="submission" date="2017-05" db="EMBL/GenBank/DDBJ databases">
        <authorList>
            <person name="Varghese N."/>
            <person name="Submissions S."/>
        </authorList>
    </citation>
    <scope>NUCLEOTIDE SEQUENCE [LARGE SCALE GENOMIC DNA]</scope>
    <source>
        <strain evidence="1 2">DSM 45474</strain>
    </source>
</reference>
<protein>
    <submittedName>
        <fullName evidence="1">Uncharacterized protein</fullName>
    </submittedName>
</protein>
<keyword evidence="2" id="KW-1185">Reference proteome</keyword>